<keyword evidence="1" id="KW-0378">Hydrolase</keyword>
<sequence>MALEILTRTAQPEAGGYKSVYIQFTLNKSSVYLNGGVDLPGKFATASDSEILEEVRKQLAQQMFTGESTPALVTEYANLKEEVSVLANHKEEPTDRVKVLRKLVAKVNKGNDKLIMTLLLNVLDAKIINDNKDTIINAFDNYEIGVEYSTGDKIKYEGKLYEVLEDHTSVEVWKPNAEGTKYKEIVLTREEANVKDDIEDEKNRYVTKGQLDEAMGSVINTILSMFEEEEKEDEHTEEHNGNLPHNEGGTESHETE</sequence>
<dbReference type="InterPro" id="IPR003610">
    <property type="entry name" value="CBM5/12"/>
</dbReference>
<reference evidence="4" key="1">
    <citation type="journal article" date="2021" name="Proc. Natl. Acad. Sci. U.S.A.">
        <title>A Catalog of Tens of Thousands of Viruses from Human Metagenomes Reveals Hidden Associations with Chronic Diseases.</title>
        <authorList>
            <person name="Tisza M.J."/>
            <person name="Buck C.B."/>
        </authorList>
    </citation>
    <scope>NUCLEOTIDE SEQUENCE</scope>
    <source>
        <strain evidence="4">CtAFE3</strain>
    </source>
</reference>
<evidence type="ECO:0000256" key="2">
    <source>
        <dbReference type="SAM" id="MobiDB-lite"/>
    </source>
</evidence>
<feature type="region of interest" description="Disordered" evidence="2">
    <location>
        <begin position="226"/>
        <end position="256"/>
    </location>
</feature>
<evidence type="ECO:0000259" key="3">
    <source>
        <dbReference type="Pfam" id="PF02839"/>
    </source>
</evidence>
<evidence type="ECO:0000256" key="1">
    <source>
        <dbReference type="ARBA" id="ARBA00022801"/>
    </source>
</evidence>
<dbReference type="EMBL" id="BK032542">
    <property type="protein sequence ID" value="DAF46648.1"/>
    <property type="molecule type" value="Genomic_DNA"/>
</dbReference>
<feature type="domain" description="Chitin-binding type-3" evidence="3">
    <location>
        <begin position="142"/>
        <end position="178"/>
    </location>
</feature>
<proteinExistence type="predicted"/>
<protein>
    <recommendedName>
        <fullName evidence="3">Chitin-binding type-3 domain-containing protein</fullName>
    </recommendedName>
</protein>
<dbReference type="Pfam" id="PF02839">
    <property type="entry name" value="CBM_5_12"/>
    <property type="match status" value="1"/>
</dbReference>
<dbReference type="Gene3D" id="2.10.10.90">
    <property type="match status" value="1"/>
</dbReference>
<evidence type="ECO:0000313" key="4">
    <source>
        <dbReference type="EMBL" id="DAF46648.1"/>
    </source>
</evidence>
<organism evidence="4">
    <name type="scientific">Siphoviridae sp. ctAFE3</name>
    <dbReference type="NCBI Taxonomy" id="2827796"/>
    <lineage>
        <taxon>Viruses</taxon>
        <taxon>Duplodnaviria</taxon>
        <taxon>Heunggongvirae</taxon>
        <taxon>Uroviricota</taxon>
        <taxon>Caudoviricetes</taxon>
    </lineage>
</organism>
<dbReference type="GO" id="GO:0005576">
    <property type="term" value="C:extracellular region"/>
    <property type="evidence" value="ECO:0007669"/>
    <property type="project" value="InterPro"/>
</dbReference>
<dbReference type="GO" id="GO:0005975">
    <property type="term" value="P:carbohydrate metabolic process"/>
    <property type="evidence" value="ECO:0007669"/>
    <property type="project" value="InterPro"/>
</dbReference>
<dbReference type="SUPFAM" id="SSF51055">
    <property type="entry name" value="Carbohydrate binding domain"/>
    <property type="match status" value="1"/>
</dbReference>
<dbReference type="GO" id="GO:0004553">
    <property type="term" value="F:hydrolase activity, hydrolyzing O-glycosyl compounds"/>
    <property type="evidence" value="ECO:0007669"/>
    <property type="project" value="InterPro"/>
</dbReference>
<dbReference type="GO" id="GO:0030246">
    <property type="term" value="F:carbohydrate binding"/>
    <property type="evidence" value="ECO:0007669"/>
    <property type="project" value="InterPro"/>
</dbReference>
<dbReference type="InterPro" id="IPR036573">
    <property type="entry name" value="CBM_sf_5/12"/>
</dbReference>
<name>A0A8S5S6T0_9CAUD</name>
<accession>A0A8S5S6T0</accession>